<protein>
    <submittedName>
        <fullName evidence="1">Uncharacterized protein</fullName>
    </submittedName>
</protein>
<evidence type="ECO:0000313" key="2">
    <source>
        <dbReference type="Proteomes" id="UP001271780"/>
    </source>
</evidence>
<reference evidence="1 2" key="1">
    <citation type="submission" date="2023-08" db="EMBL/GenBank/DDBJ databases">
        <title>Implementing the SeqCode for naming new Mesorhizobium species isolated from Vachellia karroo root nodules.</title>
        <authorList>
            <person name="Van Lill M."/>
        </authorList>
    </citation>
    <scope>NUCLEOTIDE SEQUENCE [LARGE SCALE GENOMIC DNA]</scope>
    <source>
        <strain evidence="1 2">VK23A</strain>
    </source>
</reference>
<dbReference type="EMBL" id="JAVIIZ010000001">
    <property type="protein sequence ID" value="MDX8471061.1"/>
    <property type="molecule type" value="Genomic_DNA"/>
</dbReference>
<keyword evidence="2" id="KW-1185">Reference proteome</keyword>
<comment type="caution">
    <text evidence="1">The sequence shown here is derived from an EMBL/GenBank/DDBJ whole genome shotgun (WGS) entry which is preliminary data.</text>
</comment>
<gene>
    <name evidence="1" type="ORF">RFM27_03140</name>
</gene>
<evidence type="ECO:0000313" key="1">
    <source>
        <dbReference type="EMBL" id="MDX8471061.1"/>
    </source>
</evidence>
<sequence>MTDSSRKIYITNEAEKLEVLASLELSGSVRTLDRLLRTSYADLATSASEEVRAKYARWLEVARKGLAIEAEWGEGALLDLNDPIFVDMRGEAR</sequence>
<dbReference type="Proteomes" id="UP001271780">
    <property type="component" value="Unassembled WGS sequence"/>
</dbReference>
<dbReference type="RefSeq" id="WP_320315228.1">
    <property type="nucleotide sequence ID" value="NZ_JAVIIX010000001.1"/>
</dbReference>
<accession>A0ABU4X8D4</accession>
<organism evidence="1 2">
    <name type="scientific">Mesorhizobium dulcispinae</name>
    <dbReference type="NCBI Taxonomy" id="3072316"/>
    <lineage>
        <taxon>Bacteria</taxon>
        <taxon>Pseudomonadati</taxon>
        <taxon>Pseudomonadota</taxon>
        <taxon>Alphaproteobacteria</taxon>
        <taxon>Hyphomicrobiales</taxon>
        <taxon>Phyllobacteriaceae</taxon>
        <taxon>Mesorhizobium</taxon>
    </lineage>
</organism>
<proteinExistence type="predicted"/>
<name>A0ABU4X8D4_9HYPH</name>